<dbReference type="PROSITE" id="PS50930">
    <property type="entry name" value="HTH_LYTTR"/>
    <property type="match status" value="1"/>
</dbReference>
<dbReference type="AlphaFoldDB" id="A0A0S2SII7"/>
<keyword evidence="1" id="KW-0902">Two-component regulatory system</keyword>
<dbReference type="PROSITE" id="PS50110">
    <property type="entry name" value="RESPONSE_REGULATORY"/>
    <property type="match status" value="1"/>
</dbReference>
<reference evidence="7 9" key="3">
    <citation type="submission" date="2021-09" db="EMBL/GenBank/DDBJ databases">
        <title>Aeromonas schubertii isolated from Asian sea bass.</title>
        <authorList>
            <person name="Pinpimai K."/>
        </authorList>
    </citation>
    <scope>NUCLEOTIDE SEQUENCE [LARGE SCALE GENOMIC DNA]</scope>
    <source>
        <strain evidence="7 9">CHULA2021a</strain>
    </source>
</reference>
<dbReference type="GO" id="GO:0005829">
    <property type="term" value="C:cytosol"/>
    <property type="evidence" value="ECO:0007669"/>
    <property type="project" value="TreeGrafter"/>
</dbReference>
<dbReference type="PANTHER" id="PTHR48111">
    <property type="entry name" value="REGULATOR OF RPOS"/>
    <property type="match status" value="1"/>
</dbReference>
<dbReference type="SMART" id="SM00448">
    <property type="entry name" value="REC"/>
    <property type="match status" value="1"/>
</dbReference>
<dbReference type="Proteomes" id="UP000774958">
    <property type="component" value="Unassembled WGS sequence"/>
</dbReference>
<organism evidence="6 8">
    <name type="scientific">Aeromonas schubertii</name>
    <dbReference type="NCBI Taxonomy" id="652"/>
    <lineage>
        <taxon>Bacteria</taxon>
        <taxon>Pseudomonadati</taxon>
        <taxon>Pseudomonadota</taxon>
        <taxon>Gammaproteobacteria</taxon>
        <taxon>Aeromonadales</taxon>
        <taxon>Aeromonadaceae</taxon>
        <taxon>Aeromonas</taxon>
    </lineage>
</organism>
<keyword evidence="3" id="KW-0597">Phosphoprotein</keyword>
<evidence type="ECO:0000256" key="2">
    <source>
        <dbReference type="ARBA" id="ARBA00023125"/>
    </source>
</evidence>
<dbReference type="InterPro" id="IPR007492">
    <property type="entry name" value="LytTR_DNA-bd_dom"/>
</dbReference>
<dbReference type="FunFam" id="3.40.50.2300:FF:000051">
    <property type="entry name" value="Two-component response regulator yehT"/>
    <property type="match status" value="1"/>
</dbReference>
<dbReference type="Pfam" id="PF00072">
    <property type="entry name" value="Response_reg"/>
    <property type="match status" value="1"/>
</dbReference>
<reference evidence="6 8" key="2">
    <citation type="journal article" date="2016" name="Genome Announc.">
        <title>Complete Genome Sequence of the Highly Virulent Aeromonas schubertii Strain WL1483, Isolated from Diseased Snakehead Fish (Channa argus) in China.</title>
        <authorList>
            <person name="Liu L."/>
            <person name="Li N."/>
            <person name="Zhang D."/>
            <person name="Fu X."/>
            <person name="Shi C."/>
            <person name="Lin Q."/>
            <person name="Hao G."/>
        </authorList>
    </citation>
    <scope>NUCLEOTIDE SEQUENCE [LARGE SCALE GENOMIC DNA]</scope>
    <source>
        <strain evidence="6 8">WL1483</strain>
    </source>
</reference>
<dbReference type="EMBL" id="JAIRBT010000009">
    <property type="protein sequence ID" value="MBZ6066356.1"/>
    <property type="molecule type" value="Genomic_DNA"/>
</dbReference>
<dbReference type="GO" id="GO:0000156">
    <property type="term" value="F:phosphorelay response regulator activity"/>
    <property type="evidence" value="ECO:0007669"/>
    <property type="project" value="TreeGrafter"/>
</dbReference>
<gene>
    <name evidence="7" type="primary">btsR</name>
    <name evidence="7" type="synonym">yehT</name>
    <name evidence="7" type="ORF">LA374_09050</name>
    <name evidence="6" type="ORF">WL1483_4668</name>
</gene>
<dbReference type="EMBL" id="CP013067">
    <property type="protein sequence ID" value="ALP41504.1"/>
    <property type="molecule type" value="Genomic_DNA"/>
</dbReference>
<evidence type="ECO:0000313" key="6">
    <source>
        <dbReference type="EMBL" id="ALP41504.1"/>
    </source>
</evidence>
<feature type="domain" description="Response regulatory" evidence="4">
    <location>
        <begin position="3"/>
        <end position="115"/>
    </location>
</feature>
<dbReference type="GO" id="GO:0006355">
    <property type="term" value="P:regulation of DNA-templated transcription"/>
    <property type="evidence" value="ECO:0007669"/>
    <property type="project" value="TreeGrafter"/>
</dbReference>
<dbReference type="SUPFAM" id="SSF52172">
    <property type="entry name" value="CheY-like"/>
    <property type="match status" value="1"/>
</dbReference>
<keyword evidence="9" id="KW-1185">Reference proteome</keyword>
<dbReference type="Pfam" id="PF04397">
    <property type="entry name" value="LytTR"/>
    <property type="match status" value="1"/>
</dbReference>
<evidence type="ECO:0000256" key="3">
    <source>
        <dbReference type="PROSITE-ProRule" id="PRU00169"/>
    </source>
</evidence>
<dbReference type="SMART" id="SM00850">
    <property type="entry name" value="LytTR"/>
    <property type="match status" value="1"/>
</dbReference>
<dbReference type="KEGG" id="asr:WL1483_4668"/>
<evidence type="ECO:0000313" key="7">
    <source>
        <dbReference type="EMBL" id="MBZ6066356.1"/>
    </source>
</evidence>
<evidence type="ECO:0000259" key="5">
    <source>
        <dbReference type="PROSITE" id="PS50930"/>
    </source>
</evidence>
<dbReference type="PANTHER" id="PTHR48111:SF3">
    <property type="entry name" value="TRANSCRIPTIONAL REGULATORY PROTEIN BTSR"/>
    <property type="match status" value="1"/>
</dbReference>
<dbReference type="InterPro" id="IPR001789">
    <property type="entry name" value="Sig_transdc_resp-reg_receiver"/>
</dbReference>
<feature type="modified residue" description="4-aspartylphosphate" evidence="3">
    <location>
        <position position="54"/>
    </location>
</feature>
<feature type="domain" description="HTH LytTR-type" evidence="5">
    <location>
        <begin position="133"/>
        <end position="234"/>
    </location>
</feature>
<evidence type="ECO:0000313" key="9">
    <source>
        <dbReference type="Proteomes" id="UP000774958"/>
    </source>
</evidence>
<evidence type="ECO:0000256" key="1">
    <source>
        <dbReference type="ARBA" id="ARBA00023012"/>
    </source>
</evidence>
<keyword evidence="2" id="KW-0238">DNA-binding</keyword>
<dbReference type="Gene3D" id="3.40.50.2300">
    <property type="match status" value="1"/>
</dbReference>
<evidence type="ECO:0000259" key="4">
    <source>
        <dbReference type="PROSITE" id="PS50110"/>
    </source>
</evidence>
<dbReference type="NCBIfam" id="NF008677">
    <property type="entry name" value="PRK11697.1"/>
    <property type="match status" value="1"/>
</dbReference>
<name>A0A0S2SII7_9GAMM</name>
<evidence type="ECO:0000313" key="8">
    <source>
        <dbReference type="Proteomes" id="UP000058114"/>
    </source>
</evidence>
<dbReference type="InterPro" id="IPR039420">
    <property type="entry name" value="WalR-like"/>
</dbReference>
<dbReference type="PATRIC" id="fig|652.5.peg.1294"/>
<dbReference type="RefSeq" id="WP_060584850.1">
    <property type="nucleotide sequence ID" value="NZ_CP013067.1"/>
</dbReference>
<sequence length="235" mass="26629">MITALIIDDERYARAELRTLLAEQSDFQILGEAANAIEALALIRQHRPDVLFLDIQMPQLSGMELLALLTPPLPRVVFVTAFDDYAVQAFEENAFDYLLKPIEPCRLEKTLQRLRQDLTPQALAPLVPPLTRLPAYCHDRVRVVPLDEVAIAFSDPGGVHIYTREGELLHTQLTLKTLEERTPLIRCHRQYLVHPAAIRELRTDGHQVELITPGGQAVPVSRRFLRPIREQLGLA</sequence>
<dbReference type="InterPro" id="IPR011006">
    <property type="entry name" value="CheY-like_superfamily"/>
</dbReference>
<accession>A0A0S2SII7</accession>
<reference evidence="8" key="1">
    <citation type="submission" date="2015-10" db="EMBL/GenBank/DDBJ databases">
        <title>Complete Genome Sequence of Aeromonas schubertii strain WL1483.</title>
        <authorList>
            <person name="Liu L."/>
        </authorList>
    </citation>
    <scope>NUCLEOTIDE SEQUENCE [LARGE SCALE GENOMIC DNA]</scope>
    <source>
        <strain evidence="8">WL1483</strain>
    </source>
</reference>
<dbReference type="Proteomes" id="UP000058114">
    <property type="component" value="Chromosome"/>
</dbReference>
<dbReference type="GO" id="GO:0000976">
    <property type="term" value="F:transcription cis-regulatory region binding"/>
    <property type="evidence" value="ECO:0007669"/>
    <property type="project" value="TreeGrafter"/>
</dbReference>
<dbReference type="GO" id="GO:0032993">
    <property type="term" value="C:protein-DNA complex"/>
    <property type="evidence" value="ECO:0007669"/>
    <property type="project" value="TreeGrafter"/>
</dbReference>
<dbReference type="Gene3D" id="2.40.50.1020">
    <property type="entry name" value="LytTr DNA-binding domain"/>
    <property type="match status" value="1"/>
</dbReference>
<proteinExistence type="predicted"/>
<protein>
    <submittedName>
        <fullName evidence="6">Two-component response-regulatory protein YehT</fullName>
    </submittedName>
    <submittedName>
        <fullName evidence="7">Two-component system response regulator BtsR</fullName>
    </submittedName>
</protein>